<organism evidence="1 2">
    <name type="scientific">Micromonospora echinofusca</name>
    <dbReference type="NCBI Taxonomy" id="47858"/>
    <lineage>
        <taxon>Bacteria</taxon>
        <taxon>Bacillati</taxon>
        <taxon>Actinomycetota</taxon>
        <taxon>Actinomycetes</taxon>
        <taxon>Micromonosporales</taxon>
        <taxon>Micromonosporaceae</taxon>
        <taxon>Micromonospora</taxon>
    </lineage>
</organism>
<protein>
    <recommendedName>
        <fullName evidence="3">DUF4880 domain-containing protein</fullName>
    </recommendedName>
</protein>
<evidence type="ECO:0000313" key="1">
    <source>
        <dbReference type="EMBL" id="MBO4207189.1"/>
    </source>
</evidence>
<proteinExistence type="predicted"/>
<name>A0ABS3VRM7_MICEH</name>
<dbReference type="Proteomes" id="UP000823521">
    <property type="component" value="Unassembled WGS sequence"/>
</dbReference>
<dbReference type="EMBL" id="WVUH01000108">
    <property type="protein sequence ID" value="MBO4207189.1"/>
    <property type="molecule type" value="Genomic_DNA"/>
</dbReference>
<evidence type="ECO:0008006" key="3">
    <source>
        <dbReference type="Google" id="ProtNLM"/>
    </source>
</evidence>
<comment type="caution">
    <text evidence="1">The sequence shown here is derived from an EMBL/GenBank/DDBJ whole genome shotgun (WGS) entry which is preliminary data.</text>
</comment>
<gene>
    <name evidence="1" type="ORF">GSF22_14405</name>
</gene>
<dbReference type="RefSeq" id="WP_208814087.1">
    <property type="nucleotide sequence ID" value="NZ_WVUH01000108.1"/>
</dbReference>
<evidence type="ECO:0000313" key="2">
    <source>
        <dbReference type="Proteomes" id="UP000823521"/>
    </source>
</evidence>
<accession>A0ABS3VRM7</accession>
<reference evidence="1 2" key="1">
    <citation type="submission" date="2019-12" db="EMBL/GenBank/DDBJ databases">
        <title>Whole genome sequencing of endophytic Actinobacterium Micromonospora sp. MPMI6T.</title>
        <authorList>
            <person name="Evv R."/>
            <person name="Podile A.R."/>
        </authorList>
    </citation>
    <scope>NUCLEOTIDE SEQUENCE [LARGE SCALE GENOMIC DNA]</scope>
    <source>
        <strain evidence="1 2">MPMI6</strain>
    </source>
</reference>
<keyword evidence="2" id="KW-1185">Reference proteome</keyword>
<sequence length="98" mass="11134">MAYAQPPPTRDEVDAWFTAVLTGARTRDEADRWAAQWHGGPADDAVTDEAVWWALDLLHGIDLSTGPDGGFLHDDDQMRQWLDEFRRRCRVLPARDDA</sequence>